<keyword evidence="5" id="KW-1185">Reference proteome</keyword>
<dbReference type="InterPro" id="IPR023186">
    <property type="entry name" value="IUNH"/>
</dbReference>
<evidence type="ECO:0000256" key="2">
    <source>
        <dbReference type="ARBA" id="ARBA00023295"/>
    </source>
</evidence>
<dbReference type="PANTHER" id="PTHR12304">
    <property type="entry name" value="INOSINE-URIDINE PREFERRING NUCLEOSIDE HYDROLASE"/>
    <property type="match status" value="1"/>
</dbReference>
<dbReference type="InterPro" id="IPR001910">
    <property type="entry name" value="Inosine/uridine_hydrolase_dom"/>
</dbReference>
<proteinExistence type="predicted"/>
<protein>
    <submittedName>
        <fullName evidence="4">Nucleoside hydrolase</fullName>
    </submittedName>
</protein>
<dbReference type="Proteomes" id="UP001500851">
    <property type="component" value="Unassembled WGS sequence"/>
</dbReference>
<dbReference type="SUPFAM" id="SSF53590">
    <property type="entry name" value="Nucleoside hydrolase"/>
    <property type="match status" value="1"/>
</dbReference>
<organism evidence="4 5">
    <name type="scientific">Leucobacter iarius</name>
    <dbReference type="NCBI Taxonomy" id="333963"/>
    <lineage>
        <taxon>Bacteria</taxon>
        <taxon>Bacillati</taxon>
        <taxon>Actinomycetota</taxon>
        <taxon>Actinomycetes</taxon>
        <taxon>Micrococcales</taxon>
        <taxon>Microbacteriaceae</taxon>
        <taxon>Leucobacter</taxon>
    </lineage>
</organism>
<dbReference type="PROSITE" id="PS01247">
    <property type="entry name" value="IUNH"/>
    <property type="match status" value="1"/>
</dbReference>
<reference evidence="4 5" key="1">
    <citation type="journal article" date="2019" name="Int. J. Syst. Evol. Microbiol.">
        <title>The Global Catalogue of Microorganisms (GCM) 10K type strain sequencing project: providing services to taxonomists for standard genome sequencing and annotation.</title>
        <authorList>
            <consortium name="The Broad Institute Genomics Platform"/>
            <consortium name="The Broad Institute Genome Sequencing Center for Infectious Disease"/>
            <person name="Wu L."/>
            <person name="Ma J."/>
        </authorList>
    </citation>
    <scope>NUCLEOTIDE SEQUENCE [LARGE SCALE GENOMIC DNA]</scope>
    <source>
        <strain evidence="4 5">JCM 14736</strain>
    </source>
</reference>
<feature type="domain" description="Inosine/uridine-preferring nucleoside hydrolase" evidence="3">
    <location>
        <begin position="36"/>
        <end position="341"/>
    </location>
</feature>
<evidence type="ECO:0000313" key="4">
    <source>
        <dbReference type="EMBL" id="GAA1779508.1"/>
    </source>
</evidence>
<gene>
    <name evidence="4" type="ORF">GCM10009768_05470</name>
</gene>
<dbReference type="CDD" id="cd02651">
    <property type="entry name" value="nuc_hydro_IU_UC_XIUA"/>
    <property type="match status" value="1"/>
</dbReference>
<dbReference type="InterPro" id="IPR015910">
    <property type="entry name" value="I/U_nuclsd_hydro_CS"/>
</dbReference>
<dbReference type="Pfam" id="PF01156">
    <property type="entry name" value="IU_nuc_hydro"/>
    <property type="match status" value="1"/>
</dbReference>
<comment type="caution">
    <text evidence="4">The sequence shown here is derived from an EMBL/GenBank/DDBJ whole genome shotgun (WGS) entry which is preliminary data.</text>
</comment>
<sequence length="356" mass="38303">MSASREPQDPSFTVILRELASRRIHHLQETHAMERIILDCDPGHDDAIAILLAAGNPEIELLGITTVAGNNTIENVTTNAQAVCQVAGIDVPIARGASEPLVTPQIVSHDIHGGTGMDGPVLPEITGELDPRHAVDFIIDTVMAEPAGTVTLVPVGPFTNIALAMRKEPRIIERVKGVVVMGGSYTRGNVTPSAEYNIYVDPEAAEAVFRGAWPVTMVGLDLTHQALATQELQDRVRAVGGEVAQFVLDIWGFIGKTYEDVFEFPAPPVHDACCVAYLIDPAVMKTEAAHVAVELHGQWTKGMTVVNFADRPGMHHSTGVAVDLQDHRAQVATELDWDRFADLVAGSIERIAARSA</sequence>
<dbReference type="Gene3D" id="3.90.245.10">
    <property type="entry name" value="Ribonucleoside hydrolase-like"/>
    <property type="match status" value="1"/>
</dbReference>
<name>A0ABN2L999_9MICO</name>
<accession>A0ABN2L999</accession>
<evidence type="ECO:0000256" key="1">
    <source>
        <dbReference type="ARBA" id="ARBA00022801"/>
    </source>
</evidence>
<keyword evidence="1 4" id="KW-0378">Hydrolase</keyword>
<keyword evidence="2" id="KW-0326">Glycosidase</keyword>
<evidence type="ECO:0000259" key="3">
    <source>
        <dbReference type="Pfam" id="PF01156"/>
    </source>
</evidence>
<dbReference type="EMBL" id="BAAAOB010000001">
    <property type="protein sequence ID" value="GAA1779508.1"/>
    <property type="molecule type" value="Genomic_DNA"/>
</dbReference>
<evidence type="ECO:0000313" key="5">
    <source>
        <dbReference type="Proteomes" id="UP001500851"/>
    </source>
</evidence>
<dbReference type="GO" id="GO:0016787">
    <property type="term" value="F:hydrolase activity"/>
    <property type="evidence" value="ECO:0007669"/>
    <property type="project" value="UniProtKB-KW"/>
</dbReference>
<dbReference type="InterPro" id="IPR036452">
    <property type="entry name" value="Ribo_hydro-like"/>
</dbReference>
<dbReference type="PANTHER" id="PTHR12304:SF4">
    <property type="entry name" value="URIDINE NUCLEOSIDASE"/>
    <property type="match status" value="1"/>
</dbReference>